<evidence type="ECO:0000313" key="3">
    <source>
        <dbReference type="Proteomes" id="UP001233999"/>
    </source>
</evidence>
<feature type="non-terminal residue" evidence="2">
    <location>
        <position position="1"/>
    </location>
</feature>
<dbReference type="Proteomes" id="UP001233999">
    <property type="component" value="Unassembled WGS sequence"/>
</dbReference>
<dbReference type="AlphaFoldDB" id="A0AAD8AAQ9"/>
<comment type="caution">
    <text evidence="2">The sequence shown here is derived from an EMBL/GenBank/DDBJ whole genome shotgun (WGS) entry which is preliminary data.</text>
</comment>
<keyword evidence="3" id="KW-1185">Reference proteome</keyword>
<gene>
    <name evidence="2" type="ORF">L9F63_013218</name>
</gene>
<evidence type="ECO:0000313" key="2">
    <source>
        <dbReference type="EMBL" id="KAJ9595597.1"/>
    </source>
</evidence>
<feature type="non-terminal residue" evidence="2">
    <location>
        <position position="56"/>
    </location>
</feature>
<organism evidence="2 3">
    <name type="scientific">Diploptera punctata</name>
    <name type="common">Pacific beetle cockroach</name>
    <dbReference type="NCBI Taxonomy" id="6984"/>
    <lineage>
        <taxon>Eukaryota</taxon>
        <taxon>Metazoa</taxon>
        <taxon>Ecdysozoa</taxon>
        <taxon>Arthropoda</taxon>
        <taxon>Hexapoda</taxon>
        <taxon>Insecta</taxon>
        <taxon>Pterygota</taxon>
        <taxon>Neoptera</taxon>
        <taxon>Polyneoptera</taxon>
        <taxon>Dictyoptera</taxon>
        <taxon>Blattodea</taxon>
        <taxon>Blaberoidea</taxon>
        <taxon>Blaberidae</taxon>
        <taxon>Diplopterinae</taxon>
        <taxon>Diploptera</taxon>
    </lineage>
</organism>
<dbReference type="EMBL" id="JASPKZ010002327">
    <property type="protein sequence ID" value="KAJ9595597.1"/>
    <property type="molecule type" value="Genomic_DNA"/>
</dbReference>
<proteinExistence type="predicted"/>
<name>A0AAD8AAQ9_DIPPU</name>
<feature type="region of interest" description="Disordered" evidence="1">
    <location>
        <begin position="29"/>
        <end position="56"/>
    </location>
</feature>
<reference evidence="2" key="1">
    <citation type="journal article" date="2023" name="IScience">
        <title>Live-bearing cockroach genome reveals convergent evolutionary mechanisms linked to viviparity in insects and beyond.</title>
        <authorList>
            <person name="Fouks B."/>
            <person name="Harrison M.C."/>
            <person name="Mikhailova A.A."/>
            <person name="Marchal E."/>
            <person name="English S."/>
            <person name="Carruthers M."/>
            <person name="Jennings E.C."/>
            <person name="Chiamaka E.L."/>
            <person name="Frigard R.A."/>
            <person name="Pippel M."/>
            <person name="Attardo G.M."/>
            <person name="Benoit J.B."/>
            <person name="Bornberg-Bauer E."/>
            <person name="Tobe S.S."/>
        </authorList>
    </citation>
    <scope>NUCLEOTIDE SEQUENCE</scope>
    <source>
        <strain evidence="2">Stay&amp;Tobe</strain>
    </source>
</reference>
<feature type="compositionally biased region" description="Basic and acidic residues" evidence="1">
    <location>
        <begin position="40"/>
        <end position="49"/>
    </location>
</feature>
<reference evidence="2" key="2">
    <citation type="submission" date="2023-05" db="EMBL/GenBank/DDBJ databases">
        <authorList>
            <person name="Fouks B."/>
        </authorList>
    </citation>
    <scope>NUCLEOTIDE SEQUENCE</scope>
    <source>
        <strain evidence="2">Stay&amp;Tobe</strain>
        <tissue evidence="2">Testes</tissue>
    </source>
</reference>
<protein>
    <submittedName>
        <fullName evidence="2">Uncharacterized protein</fullName>
    </submittedName>
</protein>
<accession>A0AAD8AAQ9</accession>
<sequence length="56" mass="6505">PYFPHAANRDTRLKAIAISYTELDGGFSSDHNQQWIPGNERSRKRELKITHPHFIS</sequence>
<evidence type="ECO:0000256" key="1">
    <source>
        <dbReference type="SAM" id="MobiDB-lite"/>
    </source>
</evidence>